<dbReference type="InterPro" id="IPR036420">
    <property type="entry name" value="BRCT_dom_sf"/>
</dbReference>
<reference evidence="2 3" key="1">
    <citation type="submission" date="2021-02" db="EMBL/GenBank/DDBJ databases">
        <title>Leishmania (Mundinia) enrietti genome sequencing and assembly.</title>
        <authorList>
            <person name="Almutairi H."/>
            <person name="Gatherer D."/>
        </authorList>
    </citation>
    <scope>NUCLEOTIDE SEQUENCE [LARGE SCALE GENOMIC DNA]</scope>
    <source>
        <strain evidence="2">CUR178</strain>
    </source>
</reference>
<feature type="region of interest" description="Disordered" evidence="1">
    <location>
        <begin position="193"/>
        <end position="269"/>
    </location>
</feature>
<proteinExistence type="predicted"/>
<feature type="region of interest" description="Disordered" evidence="1">
    <location>
        <begin position="464"/>
        <end position="484"/>
    </location>
</feature>
<name>A0A836GTX0_LEIEN</name>
<dbReference type="GO" id="GO:0006974">
    <property type="term" value="P:DNA damage response"/>
    <property type="evidence" value="ECO:0007669"/>
    <property type="project" value="TreeGrafter"/>
</dbReference>
<sequence>MSNALPLAFQDPISPACADAAVQRRDSLRQQARMLFTLHQHLLQHQKAAHQAFASLDEACCSLAASLAAPSTHGVSGDAALKKTPPETAPPSSPPLSIAQRFTQLLRRVEVLHQFLFTNLYVHQRESVLRLVADVERCVAGSASAASAVATPRSTMSADIHTSSYGEGDSSRVDEGQRELRRQITQLRYQLARPAQAHMSSGVPQHTDGSISGLLPHVPTAAPPSSACSFAPPENAQPGASSAASWPVSHATSSPRAQAGVSASQMQGASRRNTPHLRLFALSSAFQEHGVAGQRGLAAVLYAVQRRFHVHAVVLGRTTSREAEVDVAARLCCLCLVVPHWDLGSFPLHPGLVVTSDRAVLAHMESRDNGEGFTRATMCATSEESPVECFADGDEDLAVMADGSGEGASALEELFLTLEADLPLATTAESTWPPVAAAAAARCGALCSEAFVVERSALRRDARQASRRWKRHRSGGTLDSSGHSVSALGRECEVMPTREPDARSNAASNLPSPSSCACIAGVTRLQAGAVAGAMSPVEVDDAAVDADAIMPSQLTVESQHVGITQSFSSSRFSATASSSARVTPVLRPRKDVVRADDAATPTSVADACALPQLVFQISNSVKYLKAQLVEAIEQLGGVVDQSSGYSRMCRYLVVAEGITERTEKYLGACAAAAYIVPPRFVFDSQRRGYWLANRVQEYDMSPQRVVGHAPHAAPIFRNWRVVLITCRTTAARGVLAALLAGGCSRATAFVVDLTAEPPLGPGAPSGVYDDTCATAEGVVEGVCSSSIIAEQTLQSATHILVECSSVTAQGFFQLPDWMPACVRQPKYQPRIFTLELLYFCLCAHPERVFDAGGQLSDAEALTPACRVEPF</sequence>
<accession>A0A836GTX0</accession>
<dbReference type="GO" id="GO:0005634">
    <property type="term" value="C:nucleus"/>
    <property type="evidence" value="ECO:0007669"/>
    <property type="project" value="TreeGrafter"/>
</dbReference>
<dbReference type="PANTHER" id="PTHR46677">
    <property type="entry name" value="SMC5-SMC6 COMPLEX LOCALIZATION FACTOR PROTEIN 1"/>
    <property type="match status" value="1"/>
</dbReference>
<evidence type="ECO:0000313" key="2">
    <source>
        <dbReference type="EMBL" id="KAG5478989.1"/>
    </source>
</evidence>
<dbReference type="RefSeq" id="XP_067693047.1">
    <property type="nucleotide sequence ID" value="XM_067837259.1"/>
</dbReference>
<dbReference type="Gene3D" id="3.40.50.10190">
    <property type="entry name" value="BRCT domain"/>
    <property type="match status" value="1"/>
</dbReference>
<dbReference type="Proteomes" id="UP000674179">
    <property type="component" value="Chromosome 23"/>
</dbReference>
<dbReference type="SUPFAM" id="SSF52113">
    <property type="entry name" value="BRCT domain"/>
    <property type="match status" value="1"/>
</dbReference>
<organism evidence="2 3">
    <name type="scientific">Leishmania enriettii</name>
    <dbReference type="NCBI Taxonomy" id="5663"/>
    <lineage>
        <taxon>Eukaryota</taxon>
        <taxon>Discoba</taxon>
        <taxon>Euglenozoa</taxon>
        <taxon>Kinetoplastea</taxon>
        <taxon>Metakinetoplastina</taxon>
        <taxon>Trypanosomatida</taxon>
        <taxon>Trypanosomatidae</taxon>
        <taxon>Leishmaniinae</taxon>
        <taxon>Leishmania</taxon>
    </lineage>
</organism>
<feature type="compositionally biased region" description="Polar residues" evidence="1">
    <location>
        <begin position="238"/>
        <end position="269"/>
    </location>
</feature>
<dbReference type="GO" id="GO:1990166">
    <property type="term" value="P:protein localization to site of double-strand break"/>
    <property type="evidence" value="ECO:0007669"/>
    <property type="project" value="TreeGrafter"/>
</dbReference>
<feature type="compositionally biased region" description="Polar residues" evidence="1">
    <location>
        <begin position="198"/>
        <end position="210"/>
    </location>
</feature>
<evidence type="ECO:0008006" key="4">
    <source>
        <dbReference type="Google" id="ProtNLM"/>
    </source>
</evidence>
<feature type="compositionally biased region" description="Basic residues" evidence="1">
    <location>
        <begin position="465"/>
        <end position="474"/>
    </location>
</feature>
<feature type="compositionally biased region" description="Polar residues" evidence="1">
    <location>
        <begin position="152"/>
        <end position="165"/>
    </location>
</feature>
<dbReference type="GO" id="GO:0035861">
    <property type="term" value="C:site of double-strand break"/>
    <property type="evidence" value="ECO:0007669"/>
    <property type="project" value="TreeGrafter"/>
</dbReference>
<dbReference type="InterPro" id="IPR042479">
    <property type="entry name" value="Slf1"/>
</dbReference>
<feature type="region of interest" description="Disordered" evidence="1">
    <location>
        <begin position="150"/>
        <end position="176"/>
    </location>
</feature>
<comment type="caution">
    <text evidence="2">The sequence shown here is derived from an EMBL/GenBank/DDBJ whole genome shotgun (WGS) entry which is preliminary data.</text>
</comment>
<feature type="compositionally biased region" description="Low complexity" evidence="1">
    <location>
        <begin position="223"/>
        <end position="233"/>
    </location>
</feature>
<dbReference type="EMBL" id="JAFHKP010000023">
    <property type="protein sequence ID" value="KAG5478989.1"/>
    <property type="molecule type" value="Genomic_DNA"/>
</dbReference>
<evidence type="ECO:0000256" key="1">
    <source>
        <dbReference type="SAM" id="MobiDB-lite"/>
    </source>
</evidence>
<dbReference type="KEGG" id="lenr:94172769"/>
<feature type="region of interest" description="Disordered" evidence="1">
    <location>
        <begin position="74"/>
        <end position="95"/>
    </location>
</feature>
<dbReference type="GeneID" id="94172769"/>
<evidence type="ECO:0000313" key="3">
    <source>
        <dbReference type="Proteomes" id="UP000674179"/>
    </source>
</evidence>
<dbReference type="GO" id="GO:2000781">
    <property type="term" value="P:positive regulation of double-strand break repair"/>
    <property type="evidence" value="ECO:0007669"/>
    <property type="project" value="InterPro"/>
</dbReference>
<protein>
    <recommendedName>
        <fullName evidence="4">BRCT domain-containing protein</fullName>
    </recommendedName>
</protein>
<dbReference type="AlphaFoldDB" id="A0A836GTX0"/>
<keyword evidence="3" id="KW-1185">Reference proteome</keyword>
<gene>
    <name evidence="2" type="ORF">CUR178_05571</name>
</gene>
<dbReference type="PANTHER" id="PTHR46677:SF1">
    <property type="entry name" value="SMC5-SMC6 COMPLEX LOCALIZATION FACTOR PROTEIN 1"/>
    <property type="match status" value="1"/>
</dbReference>
<dbReference type="OrthoDB" id="273147at2759"/>